<dbReference type="SUPFAM" id="SSF54928">
    <property type="entry name" value="RNA-binding domain, RBD"/>
    <property type="match status" value="1"/>
</dbReference>
<dbReference type="InterPro" id="IPR035979">
    <property type="entry name" value="RBD_domain_sf"/>
</dbReference>
<dbReference type="GO" id="GO:0003676">
    <property type="term" value="F:nucleic acid binding"/>
    <property type="evidence" value="ECO:0007669"/>
    <property type="project" value="InterPro"/>
</dbReference>
<gene>
    <name evidence="2" type="ORF">ACAT0790_LOCUS14742</name>
</gene>
<sequence>MMPSKGKPTAAAIVEFATVDEATWVVESLNGNVAQGLTDPINVAFKRERSKGFGKGKDGKDGGYGGYGKSGGGYGKSGGKGREDSKGYSQGGKGKSYSPYAGGTSYSGGKSYGGGGGKSYGGKGKF</sequence>
<feature type="compositionally biased region" description="Gly residues" evidence="1">
    <location>
        <begin position="110"/>
        <end position="126"/>
    </location>
</feature>
<proteinExistence type="predicted"/>
<dbReference type="AlphaFoldDB" id="A0A7S1LZF8"/>
<organism evidence="2">
    <name type="scientific">Alexandrium catenella</name>
    <name type="common">Red tide dinoflagellate</name>
    <name type="synonym">Gonyaulax catenella</name>
    <dbReference type="NCBI Taxonomy" id="2925"/>
    <lineage>
        <taxon>Eukaryota</taxon>
        <taxon>Sar</taxon>
        <taxon>Alveolata</taxon>
        <taxon>Dinophyceae</taxon>
        <taxon>Gonyaulacales</taxon>
        <taxon>Pyrocystaceae</taxon>
        <taxon>Alexandrium</taxon>
    </lineage>
</organism>
<evidence type="ECO:0008006" key="3">
    <source>
        <dbReference type="Google" id="ProtNLM"/>
    </source>
</evidence>
<feature type="compositionally biased region" description="Low complexity" evidence="1">
    <location>
        <begin position="95"/>
        <end position="109"/>
    </location>
</feature>
<evidence type="ECO:0000256" key="1">
    <source>
        <dbReference type="SAM" id="MobiDB-lite"/>
    </source>
</evidence>
<feature type="compositionally biased region" description="Gly residues" evidence="1">
    <location>
        <begin position="62"/>
        <end position="78"/>
    </location>
</feature>
<accession>A0A7S1LZF8</accession>
<feature type="region of interest" description="Disordered" evidence="1">
    <location>
        <begin position="47"/>
        <end position="126"/>
    </location>
</feature>
<feature type="compositionally biased region" description="Basic and acidic residues" evidence="1">
    <location>
        <begin position="47"/>
        <end position="61"/>
    </location>
</feature>
<name>A0A7S1LZF8_ALECA</name>
<dbReference type="EMBL" id="HBGE01024380">
    <property type="protein sequence ID" value="CAD9115715.1"/>
    <property type="molecule type" value="Transcribed_RNA"/>
</dbReference>
<evidence type="ECO:0000313" key="2">
    <source>
        <dbReference type="EMBL" id="CAD9115715.1"/>
    </source>
</evidence>
<protein>
    <recommendedName>
        <fullName evidence="3">RRM domain-containing protein</fullName>
    </recommendedName>
</protein>
<reference evidence="2" key="1">
    <citation type="submission" date="2021-01" db="EMBL/GenBank/DDBJ databases">
        <authorList>
            <person name="Corre E."/>
            <person name="Pelletier E."/>
            <person name="Niang G."/>
            <person name="Scheremetjew M."/>
            <person name="Finn R."/>
            <person name="Kale V."/>
            <person name="Holt S."/>
            <person name="Cochrane G."/>
            <person name="Meng A."/>
            <person name="Brown T."/>
            <person name="Cohen L."/>
        </authorList>
    </citation>
    <scope>NUCLEOTIDE SEQUENCE</scope>
    <source>
        <strain evidence="2">OF101</strain>
    </source>
</reference>